<evidence type="ECO:0000256" key="10">
    <source>
        <dbReference type="SAM" id="Phobius"/>
    </source>
</evidence>
<feature type="domain" description="Glycosyl hydrolase family 81 C-terminal" evidence="13">
    <location>
        <begin position="615"/>
        <end position="868"/>
    </location>
</feature>
<evidence type="ECO:0000256" key="1">
    <source>
        <dbReference type="ARBA" id="ARBA00000382"/>
    </source>
</evidence>
<accession>A0A8D4WWW1</accession>
<feature type="chain" id="PRO_5034051971" description="glucan endo-1,3-beta-D-glucosidase" evidence="11">
    <location>
        <begin position="17"/>
        <end position="1014"/>
    </location>
</feature>
<name>A0A8D4WWW1_EUGGR</name>
<evidence type="ECO:0000256" key="5">
    <source>
        <dbReference type="ARBA" id="ARBA00023277"/>
    </source>
</evidence>
<evidence type="ECO:0000259" key="13">
    <source>
        <dbReference type="Pfam" id="PF17652"/>
    </source>
</evidence>
<dbReference type="GO" id="GO:0052861">
    <property type="term" value="F:endo-1,3(4)-beta-glucanase activity"/>
    <property type="evidence" value="ECO:0007669"/>
    <property type="project" value="InterPro"/>
</dbReference>
<evidence type="ECO:0000256" key="8">
    <source>
        <dbReference type="ARBA" id="ARBA00023326"/>
    </source>
</evidence>
<evidence type="ECO:0000256" key="2">
    <source>
        <dbReference type="ARBA" id="ARBA00010730"/>
    </source>
</evidence>
<dbReference type="PROSITE" id="PS52008">
    <property type="entry name" value="GH81"/>
    <property type="match status" value="1"/>
</dbReference>
<keyword evidence="11" id="KW-0732">Signal</keyword>
<keyword evidence="5" id="KW-0119">Carbohydrate metabolism</keyword>
<keyword evidence="8" id="KW-0624">Polysaccharide degradation</keyword>
<reference evidence="14" key="2">
    <citation type="submission" date="2020-03" db="EMBL/GenBank/DDBJ databases">
        <title>Identification of glucanases and phosphorylases involved in hypoxic paramylon degradation in Euglena gracilis.</title>
        <authorList>
            <person name="Tanaka Y."/>
            <person name="Goto K."/>
            <person name="Nishino K."/>
            <person name="Ogawa T."/>
            <person name="Maruta T."/>
            <person name="Ishikawa T."/>
        </authorList>
    </citation>
    <scope>NUCLEOTIDE SEQUENCE</scope>
</reference>
<dbReference type="Pfam" id="PF03639">
    <property type="entry name" value="Glyco_hydro_81"/>
    <property type="match status" value="1"/>
</dbReference>
<evidence type="ECO:0000256" key="9">
    <source>
        <dbReference type="SAM" id="MobiDB-lite"/>
    </source>
</evidence>
<evidence type="ECO:0000256" key="7">
    <source>
        <dbReference type="ARBA" id="ARBA00023316"/>
    </source>
</evidence>
<dbReference type="InterPro" id="IPR005200">
    <property type="entry name" value="Endo-beta-glucanase"/>
</dbReference>
<comment type="catalytic activity">
    <reaction evidence="1">
        <text>Hydrolysis of (1-&gt;3)-beta-D-glucosidic linkages in (1-&gt;3)-beta-D-glucans.</text>
        <dbReference type="EC" id="3.2.1.39"/>
    </reaction>
</comment>
<evidence type="ECO:0000256" key="6">
    <source>
        <dbReference type="ARBA" id="ARBA00023295"/>
    </source>
</evidence>
<keyword evidence="7" id="KW-0961">Cell wall biogenesis/degradation</keyword>
<comment type="similarity">
    <text evidence="2">Belongs to the glycosyl hydrolase 81 family.</text>
</comment>
<dbReference type="InterPro" id="IPR040720">
    <property type="entry name" value="GH81_C"/>
</dbReference>
<feature type="signal peptide" evidence="11">
    <location>
        <begin position="1"/>
        <end position="16"/>
    </location>
</feature>
<feature type="transmembrane region" description="Helical" evidence="10">
    <location>
        <begin position="939"/>
        <end position="962"/>
    </location>
</feature>
<dbReference type="Gene3D" id="2.70.98.30">
    <property type="entry name" value="Golgi alpha-mannosidase II, domain 4"/>
    <property type="match status" value="1"/>
</dbReference>
<proteinExistence type="evidence at transcript level"/>
<organism evidence="14">
    <name type="scientific">Euglena gracilis</name>
    <dbReference type="NCBI Taxonomy" id="3039"/>
    <lineage>
        <taxon>Eukaryota</taxon>
        <taxon>Discoba</taxon>
        <taxon>Euglenozoa</taxon>
        <taxon>Euglenida</taxon>
        <taxon>Spirocuta</taxon>
        <taxon>Euglenophyceae</taxon>
        <taxon>Euglenales</taxon>
        <taxon>Euglenaceae</taxon>
        <taxon>Euglena</taxon>
    </lineage>
</organism>
<evidence type="ECO:0000256" key="4">
    <source>
        <dbReference type="ARBA" id="ARBA00022801"/>
    </source>
</evidence>
<evidence type="ECO:0000256" key="11">
    <source>
        <dbReference type="SAM" id="SignalP"/>
    </source>
</evidence>
<sequence>MVVLLWLFLLVCWGAAQGPTCVCEPGVTFEGHNLSTFPVNGQDQCCGLCASVAGCKFGVIKPDPKFGKICVLTGSKAVAKKNAAAMACHWQRAGVSPKPKPPPRRKPRAPPKPQPPITLPDPFPPFSTADPATHGYRPVDRRKSMATPLYDKLCFEDGRKALATNHWWVPATLGPNARGKNYLTELPYVLSAEKDSLEVSYPWLMTQGHIVQMIINRLWTLLPGKADHYCVKRADELTATLVWGSTMESTLVRGSPYVTVKFTKAPAAEIGTNQGIRMFYVDDNEIAEPPADGGEYEGHKFGAALRDSDEHWVVYVPPRTKVKVFASPSTFLVRFPAGFSGTCRLALVNNCTTGMDGVSPHCPATNVPNVDADPYIDDYAAAIDLGSNVCTEGAVVTVDRVLKGLRTTFHYKDRKCWDTVPEGHLTLVALPHHLAVTPCTGTYRVVQSGGHRNLRGLSLALQTPGHRWELVYPDYAIDWVGHPDKSRIPTILHYLKGNGNASDMHFDVRYDMKDGMIDPYNMGKLLAKMGRLTLIANQLNEFEARDVMLARMRTHISRWLDHTSKNLLIYDSTWGGVISCGCRYIWIERKDWPEPHGYPICANDETKLECPTLSDPNFDFGNAYYNDHHFHYGYFIYSAAVIARFDPAWAAKYNEKVLALIRDIANPSPDDPYFTTFRYFDFFVGHSWALGIYSDPNGKGQESTSEAVNAWYGIYLYGQATKQDFVSRIGETLLLMETHSTNFYWHVPQHVEIYPKGYSHTMVGILHDLIIEFQTYFGAAGFFVHGIQLLPITPVVHLMFHPFWVQSGYLRFKQYCEADPFCTESGFVTFLIAEQAMIDKEGAWKAALKLPDRVFELECAGGNGNSRTNTLYFISAWGNDRRPHWPAEEPECKAWDFGLDLTEDVPALDYGPQKLFHTRKGGKAHTTSSAASYDSPQQFWSFLNTLTLCGLLFGLGVSAWTYRHRAIHAYVLLRSTVGPSSGPLDRHSREASLTFAYGGTAVVSPTSTASSVSF</sequence>
<dbReference type="GO" id="GO:0042973">
    <property type="term" value="F:glucan endo-1,3-beta-D-glucosidase activity"/>
    <property type="evidence" value="ECO:0007669"/>
    <property type="project" value="UniProtKB-EC"/>
</dbReference>
<keyword evidence="10" id="KW-0472">Membrane</keyword>
<feature type="domain" description="Glycosyl hydrolase family 81 N-terminal" evidence="12">
    <location>
        <begin position="159"/>
        <end position="389"/>
    </location>
</feature>
<feature type="region of interest" description="Disordered" evidence="9">
    <location>
        <begin position="93"/>
        <end position="123"/>
    </location>
</feature>
<dbReference type="InterPro" id="IPR040451">
    <property type="entry name" value="GH81_N"/>
</dbReference>
<keyword evidence="4" id="KW-0378">Hydrolase</keyword>
<keyword evidence="10" id="KW-0812">Transmembrane</keyword>
<evidence type="ECO:0000313" key="14">
    <source>
        <dbReference type="EMBL" id="BCB67681.1"/>
    </source>
</evidence>
<evidence type="ECO:0000259" key="12">
    <source>
        <dbReference type="Pfam" id="PF03639"/>
    </source>
</evidence>
<protein>
    <recommendedName>
        <fullName evidence="3">glucan endo-1,3-beta-D-glucosidase</fullName>
        <ecNumber evidence="3">3.2.1.39</ecNumber>
    </recommendedName>
</protein>
<dbReference type="GO" id="GO:0000272">
    <property type="term" value="P:polysaccharide catabolic process"/>
    <property type="evidence" value="ECO:0007669"/>
    <property type="project" value="UniProtKB-KW"/>
</dbReference>
<evidence type="ECO:0000256" key="3">
    <source>
        <dbReference type="ARBA" id="ARBA00012780"/>
    </source>
</evidence>
<dbReference type="PANTHER" id="PTHR31983:SF0">
    <property type="entry name" value="GLUCAN ENDO-1,3-BETA-D-GLUCOSIDASE 2"/>
    <property type="match status" value="1"/>
</dbReference>
<dbReference type="Pfam" id="PF17652">
    <property type="entry name" value="Glyco_hydro81C"/>
    <property type="match status" value="2"/>
</dbReference>
<keyword evidence="6" id="KW-0326">Glycosidase</keyword>
<gene>
    <name evidence="14" type="primary">ENG1B</name>
</gene>
<reference evidence="14" key="1">
    <citation type="journal article" date="2016" name="BMC Genomics">
        <title>De novo assembly and comparative transcriptome analysis of Euglena gracilis in response to anaerobic conditions.</title>
        <authorList>
            <person name="Yoshida Y."/>
            <person name="Tomiyama T."/>
            <person name="Maruta T."/>
            <person name="Tomita M."/>
            <person name="Ishikawa T."/>
            <person name="Arakawa K."/>
        </authorList>
    </citation>
    <scope>NUCLEOTIDE SEQUENCE</scope>
</reference>
<dbReference type="EMBL" id="LC533841">
    <property type="protein sequence ID" value="BCB67681.1"/>
    <property type="molecule type" value="mRNA"/>
</dbReference>
<dbReference type="AlphaFoldDB" id="A0A8D4WWW1"/>
<dbReference type="GO" id="GO:0071555">
    <property type="term" value="P:cell wall organization"/>
    <property type="evidence" value="ECO:0007669"/>
    <property type="project" value="UniProtKB-KW"/>
</dbReference>
<dbReference type="EC" id="3.2.1.39" evidence="3"/>
<keyword evidence="10" id="KW-1133">Transmembrane helix</keyword>
<dbReference type="PANTHER" id="PTHR31983">
    <property type="entry name" value="ENDO-1,3(4)-BETA-GLUCANASE 1"/>
    <property type="match status" value="1"/>
</dbReference>
<feature type="domain" description="Glycosyl hydrolase family 81 C-terminal" evidence="13">
    <location>
        <begin position="517"/>
        <end position="581"/>
    </location>
</feature>
<feature type="compositionally biased region" description="Pro residues" evidence="9">
    <location>
        <begin position="110"/>
        <end position="123"/>
    </location>
</feature>